<feature type="transmembrane region" description="Helical" evidence="8">
    <location>
        <begin position="382"/>
        <end position="405"/>
    </location>
</feature>
<evidence type="ECO:0000256" key="7">
    <source>
        <dbReference type="SAM" id="MobiDB-lite"/>
    </source>
</evidence>
<evidence type="ECO:0000259" key="10">
    <source>
        <dbReference type="PROSITE" id="PS50850"/>
    </source>
</evidence>
<evidence type="ECO:0000256" key="8">
    <source>
        <dbReference type="SAM" id="Phobius"/>
    </source>
</evidence>
<evidence type="ECO:0000256" key="1">
    <source>
        <dbReference type="ARBA" id="ARBA00004141"/>
    </source>
</evidence>
<evidence type="ECO:0000256" key="4">
    <source>
        <dbReference type="ARBA" id="ARBA00022989"/>
    </source>
</evidence>
<dbReference type="InterPro" id="IPR011701">
    <property type="entry name" value="MFS"/>
</dbReference>
<feature type="compositionally biased region" description="Polar residues" evidence="7">
    <location>
        <begin position="896"/>
        <end position="907"/>
    </location>
</feature>
<dbReference type="GO" id="GO:0016020">
    <property type="term" value="C:membrane"/>
    <property type="evidence" value="ECO:0007669"/>
    <property type="project" value="UniProtKB-SubCell"/>
</dbReference>
<feature type="transmembrane region" description="Helical" evidence="8">
    <location>
        <begin position="236"/>
        <end position="260"/>
    </location>
</feature>
<dbReference type="Proteomes" id="UP000218231">
    <property type="component" value="Unassembled WGS sequence"/>
</dbReference>
<dbReference type="InterPro" id="IPR035892">
    <property type="entry name" value="C2_domain_sf"/>
</dbReference>
<keyword evidence="4 8" id="KW-1133">Transmembrane helix</keyword>
<feature type="transmembrane region" description="Helical" evidence="8">
    <location>
        <begin position="425"/>
        <end position="444"/>
    </location>
</feature>
<comment type="subcellular location">
    <subcellularLocation>
        <location evidence="1">Membrane</location>
        <topology evidence="1">Multi-pass membrane protein</topology>
    </subcellularLocation>
</comment>
<feature type="region of interest" description="Disordered" evidence="7">
    <location>
        <begin position="1140"/>
        <end position="1163"/>
    </location>
</feature>
<evidence type="ECO:0000313" key="11">
    <source>
        <dbReference type="EMBL" id="PAV57025.1"/>
    </source>
</evidence>
<accession>A0A2A2J5X0</accession>
<evidence type="ECO:0000256" key="6">
    <source>
        <dbReference type="ARBA" id="ARBA00024338"/>
    </source>
</evidence>
<organism evidence="11 12">
    <name type="scientific">Diploscapter pachys</name>
    <dbReference type="NCBI Taxonomy" id="2018661"/>
    <lineage>
        <taxon>Eukaryota</taxon>
        <taxon>Metazoa</taxon>
        <taxon>Ecdysozoa</taxon>
        <taxon>Nematoda</taxon>
        <taxon>Chromadorea</taxon>
        <taxon>Rhabditida</taxon>
        <taxon>Rhabditina</taxon>
        <taxon>Rhabditomorpha</taxon>
        <taxon>Rhabditoidea</taxon>
        <taxon>Rhabditidae</taxon>
        <taxon>Diploscapter</taxon>
    </lineage>
</organism>
<dbReference type="CDD" id="cd17328">
    <property type="entry name" value="MFS_spinster_like"/>
    <property type="match status" value="1"/>
</dbReference>
<dbReference type="PANTHER" id="PTHR23505:SF79">
    <property type="entry name" value="PROTEIN SPINSTER"/>
    <property type="match status" value="1"/>
</dbReference>
<dbReference type="GO" id="GO:0022857">
    <property type="term" value="F:transmembrane transporter activity"/>
    <property type="evidence" value="ECO:0007669"/>
    <property type="project" value="InterPro"/>
</dbReference>
<comment type="similarity">
    <text evidence="6">Belongs to the major facilitator superfamily. Spinster (TC 2.A.1.49) family.</text>
</comment>
<evidence type="ECO:0000256" key="2">
    <source>
        <dbReference type="ARBA" id="ARBA00022448"/>
    </source>
</evidence>
<feature type="transmembrane region" description="Helical" evidence="8">
    <location>
        <begin position="321"/>
        <end position="341"/>
    </location>
</feature>
<proteinExistence type="inferred from homology"/>
<sequence>MDDTISNTSTASNDSLAIRRRNLVTVIILLCVNLLNYMDRFTVVGVMPALQEYFQMNNKQMGLLQTIFITFYMLFAPLCGYLGDRYNRKLIMVAGVTVWIIAVLASSFVPPGWYKTFLFLRGVVGVGEASYSTIAPTIIADLFTGTARSRVLMVFYFAIPVGSGMGFIAGSNISLYAGTWKWGIRFTPILGIFCLLMIIFVLQEPIRGGAEHARIETESSIKEDLRYLAHVRTFHLTTVGQTAVIFAVGAISWWAPIFMGDAYSLSYGYAPDTVKARNELIFGVITCVAGISGLVLGSAIAQRWRSGLYPFSHPSHEADALVCGFASLASIPFFYMSLMVSASSINFTWFILFISITLMCMNWAVNMDILMYVIVANRRATAAAFQVMICHLFGDATSPYIVGVISDAVRGDDKSAVGEYYSLRTALFVPTFTLVVSAAAYLTASFTLDDDRKKALDEMGVEDDWRDEMGFDDDVETLIPHMHRDDSYGRESVDEQPQYFEGKRKLQYPRLQQSSNTSIFRRTTNLNRFGSGDGATRRQRRQPHAAITTRNPSTKPTILTPMNILQDGTSDGRESRRSGFDLLPAQIQWDLDRNPLPMSPPRPINERLMSDGKLEDDETTIPWKEAKESDEEDDITENLNETEIRLREVAQPQYDFLEGLDLKRMMKDLTFVRIEFDHIDLPTGNAFLTSLVLSKSLAGFFLDYSIPCPSNVAGAKLSQKERVADKGSTEDCIEFKHRRVPQVALTEDIVNFWAKSVIRFELYVRYNKSGKFQTRLIGKCLVPLQNLTSPPFSINNRFNFTTVDPNISFDGVAQISICLGSRIQTLNERLRLARKAWDMRFNQNEGIHIPRESQSRSSSRCRSHTPERGHRNGERSEHVEYPLHRGRSVQRPAISNPVQQRPPNQEWLQPKAPPPFRERFGSNTGSEMGSDFAFMPSDRPNFEFAQAVYNHPINQHMARYPSIERRLFYRTGSQLSSEECQEGHDVTPRKASIQLTIHSARFLPPVVNQWGHLVAPNAFVSVLGRDGELRSQVHRMERNPNWEWTARLTISGERRNLVVKFMHHGPEGDKPLAILTIPLPIVDASRALFELTDISGSVRHTGESPQTMISLKNLDATLFRQVDPERSQHRSVGQPYRIRRLTPTPSHFPSVRETSEELQAKLK</sequence>
<dbReference type="InterPro" id="IPR044770">
    <property type="entry name" value="MFS_spinster-like"/>
</dbReference>
<evidence type="ECO:0000256" key="5">
    <source>
        <dbReference type="ARBA" id="ARBA00023136"/>
    </source>
</evidence>
<feature type="transmembrane region" description="Helical" evidence="8">
    <location>
        <begin position="154"/>
        <end position="176"/>
    </location>
</feature>
<feature type="compositionally biased region" description="Polar residues" evidence="7">
    <location>
        <begin position="511"/>
        <end position="528"/>
    </location>
</feature>
<dbReference type="PROSITE" id="PS50004">
    <property type="entry name" value="C2"/>
    <property type="match status" value="1"/>
</dbReference>
<protein>
    <submittedName>
        <fullName evidence="11">Uncharacterized protein</fullName>
    </submittedName>
</protein>
<dbReference type="InterPro" id="IPR000008">
    <property type="entry name" value="C2_dom"/>
</dbReference>
<dbReference type="Gene3D" id="1.20.1250.20">
    <property type="entry name" value="MFS general substrate transporter like domains"/>
    <property type="match status" value="1"/>
</dbReference>
<feature type="compositionally biased region" description="Basic and acidic residues" evidence="7">
    <location>
        <begin position="864"/>
        <end position="883"/>
    </location>
</feature>
<feature type="transmembrane region" description="Helical" evidence="8">
    <location>
        <begin position="90"/>
        <end position="109"/>
    </location>
</feature>
<name>A0A2A2J5X0_9BILA</name>
<evidence type="ECO:0000259" key="9">
    <source>
        <dbReference type="PROSITE" id="PS50004"/>
    </source>
</evidence>
<dbReference type="InterPro" id="IPR020846">
    <property type="entry name" value="MFS_dom"/>
</dbReference>
<keyword evidence="12" id="KW-1185">Reference proteome</keyword>
<dbReference type="EMBL" id="LIAE01010657">
    <property type="protein sequence ID" value="PAV57025.1"/>
    <property type="molecule type" value="Genomic_DNA"/>
</dbReference>
<feature type="domain" description="C2" evidence="9">
    <location>
        <begin position="969"/>
        <end position="1093"/>
    </location>
</feature>
<dbReference type="AlphaFoldDB" id="A0A2A2J5X0"/>
<dbReference type="InterPro" id="IPR036259">
    <property type="entry name" value="MFS_trans_sf"/>
</dbReference>
<feature type="transmembrane region" description="Helical" evidence="8">
    <location>
        <begin position="280"/>
        <end position="301"/>
    </location>
</feature>
<feature type="region of interest" description="Disordered" evidence="7">
    <location>
        <begin position="848"/>
        <end position="915"/>
    </location>
</feature>
<keyword evidence="2" id="KW-0813">Transport</keyword>
<keyword evidence="5 8" id="KW-0472">Membrane</keyword>
<dbReference type="PANTHER" id="PTHR23505">
    <property type="entry name" value="SPINSTER"/>
    <property type="match status" value="1"/>
</dbReference>
<feature type="transmembrane region" description="Helical" evidence="8">
    <location>
        <begin position="21"/>
        <end position="38"/>
    </location>
</feature>
<reference evidence="11 12" key="1">
    <citation type="journal article" date="2017" name="Curr. Biol.">
        <title>Genome architecture and evolution of a unichromosomal asexual nematode.</title>
        <authorList>
            <person name="Fradin H."/>
            <person name="Zegar C."/>
            <person name="Gutwein M."/>
            <person name="Lucas J."/>
            <person name="Kovtun M."/>
            <person name="Corcoran D."/>
            <person name="Baugh L.R."/>
            <person name="Kiontke K."/>
            <person name="Gunsalus K."/>
            <person name="Fitch D.H."/>
            <person name="Piano F."/>
        </authorList>
    </citation>
    <scope>NUCLEOTIDE SEQUENCE [LARGE SCALE GENOMIC DNA]</scope>
    <source>
        <strain evidence="11">PF1309</strain>
    </source>
</reference>
<keyword evidence="3 8" id="KW-0812">Transmembrane</keyword>
<feature type="transmembrane region" description="Helical" evidence="8">
    <location>
        <begin position="347"/>
        <end position="375"/>
    </location>
</feature>
<dbReference type="SUPFAM" id="SSF103473">
    <property type="entry name" value="MFS general substrate transporter"/>
    <property type="match status" value="1"/>
</dbReference>
<feature type="compositionally biased region" description="Polar residues" evidence="7">
    <location>
        <begin position="548"/>
        <end position="557"/>
    </location>
</feature>
<dbReference type="Gene3D" id="2.60.40.150">
    <property type="entry name" value="C2 domain"/>
    <property type="match status" value="1"/>
</dbReference>
<dbReference type="STRING" id="2018661.A0A2A2J5X0"/>
<gene>
    <name evidence="11" type="ORF">WR25_26102</name>
</gene>
<dbReference type="OrthoDB" id="5865320at2759"/>
<comment type="caution">
    <text evidence="11">The sequence shown here is derived from an EMBL/GenBank/DDBJ whole genome shotgun (WGS) entry which is preliminary data.</text>
</comment>
<dbReference type="PROSITE" id="PS50850">
    <property type="entry name" value="MFS"/>
    <property type="match status" value="1"/>
</dbReference>
<evidence type="ECO:0000256" key="3">
    <source>
        <dbReference type="ARBA" id="ARBA00022692"/>
    </source>
</evidence>
<feature type="domain" description="Major facilitator superfamily (MFS) profile" evidence="10">
    <location>
        <begin position="25"/>
        <end position="452"/>
    </location>
</feature>
<dbReference type="Pfam" id="PF07690">
    <property type="entry name" value="MFS_1"/>
    <property type="match status" value="1"/>
</dbReference>
<dbReference type="SUPFAM" id="SSF49562">
    <property type="entry name" value="C2 domain (Calcium/lipid-binding domain, CaLB)"/>
    <property type="match status" value="1"/>
</dbReference>
<feature type="transmembrane region" description="Helical" evidence="8">
    <location>
        <begin position="182"/>
        <end position="202"/>
    </location>
</feature>
<evidence type="ECO:0000313" key="12">
    <source>
        <dbReference type="Proteomes" id="UP000218231"/>
    </source>
</evidence>
<feature type="region of interest" description="Disordered" evidence="7">
    <location>
        <begin position="511"/>
        <end position="563"/>
    </location>
</feature>
<feature type="compositionally biased region" description="Basic and acidic residues" evidence="7">
    <location>
        <begin position="1153"/>
        <end position="1163"/>
    </location>
</feature>
<feature type="transmembrane region" description="Helical" evidence="8">
    <location>
        <begin position="63"/>
        <end position="83"/>
    </location>
</feature>